<dbReference type="Pfam" id="PF00027">
    <property type="entry name" value="cNMP_binding"/>
    <property type="match status" value="1"/>
</dbReference>
<dbReference type="CDD" id="cd00038">
    <property type="entry name" value="CAP_ED"/>
    <property type="match status" value="1"/>
</dbReference>
<dbReference type="RefSeq" id="WP_343975902.1">
    <property type="nucleotide sequence ID" value="NZ_BAAAGK010000132.1"/>
</dbReference>
<dbReference type="InterPro" id="IPR012318">
    <property type="entry name" value="HTH_CRP"/>
</dbReference>
<accession>A0ABW2T3X1</accession>
<dbReference type="InterPro" id="IPR014710">
    <property type="entry name" value="RmlC-like_jellyroll"/>
</dbReference>
<dbReference type="SUPFAM" id="SSF46785">
    <property type="entry name" value="Winged helix' DNA-binding domain"/>
    <property type="match status" value="1"/>
</dbReference>
<evidence type="ECO:0000259" key="5">
    <source>
        <dbReference type="PROSITE" id="PS51063"/>
    </source>
</evidence>
<evidence type="ECO:0000256" key="3">
    <source>
        <dbReference type="ARBA" id="ARBA00023163"/>
    </source>
</evidence>
<dbReference type="PANTHER" id="PTHR24567:SF74">
    <property type="entry name" value="HTH-TYPE TRANSCRIPTIONAL REGULATOR ARCR"/>
    <property type="match status" value="1"/>
</dbReference>
<organism evidence="6 7">
    <name type="scientific">Streptosporangium amethystogenes subsp. fukuiense</name>
    <dbReference type="NCBI Taxonomy" id="698418"/>
    <lineage>
        <taxon>Bacteria</taxon>
        <taxon>Bacillati</taxon>
        <taxon>Actinomycetota</taxon>
        <taxon>Actinomycetes</taxon>
        <taxon>Streptosporangiales</taxon>
        <taxon>Streptosporangiaceae</taxon>
        <taxon>Streptosporangium</taxon>
    </lineage>
</organism>
<feature type="domain" description="HTH crp-type" evidence="5">
    <location>
        <begin position="156"/>
        <end position="230"/>
    </location>
</feature>
<keyword evidence="2" id="KW-0238">DNA-binding</keyword>
<dbReference type="InterPro" id="IPR000595">
    <property type="entry name" value="cNMP-bd_dom"/>
</dbReference>
<dbReference type="InterPro" id="IPR018490">
    <property type="entry name" value="cNMP-bd_dom_sf"/>
</dbReference>
<dbReference type="InterPro" id="IPR050397">
    <property type="entry name" value="Env_Response_Regulators"/>
</dbReference>
<dbReference type="Gene3D" id="2.60.120.10">
    <property type="entry name" value="Jelly Rolls"/>
    <property type="match status" value="1"/>
</dbReference>
<evidence type="ECO:0000256" key="1">
    <source>
        <dbReference type="ARBA" id="ARBA00023015"/>
    </source>
</evidence>
<dbReference type="SMART" id="SM00100">
    <property type="entry name" value="cNMP"/>
    <property type="match status" value="1"/>
</dbReference>
<dbReference type="PROSITE" id="PS51063">
    <property type="entry name" value="HTH_CRP_2"/>
    <property type="match status" value="1"/>
</dbReference>
<sequence>MSVQSSRGAWPANTLLDRLPPNVVTDLLALGGVRRYAVGEILIRQGEDRDHVVHLLQSTRVSRPACVKVVAALPDGGETLLGIRVSGDLVGELAPLSNRPRSATVVACSPTLTRAIPGEVFRAFLDRNPVAWSAVTRMIADRLSSANHHRLEIAQHGVTARLAHVLAQLVERHGQRRPGGGHDLGIGLTHYELGQLIGAREDAVGKALRTLKGRGLVSVGYRQIIVFDPLLLRGFHGE</sequence>
<dbReference type="InterPro" id="IPR036390">
    <property type="entry name" value="WH_DNA-bd_sf"/>
</dbReference>
<feature type="domain" description="Cyclic nucleotide-binding" evidence="4">
    <location>
        <begin position="15"/>
        <end position="125"/>
    </location>
</feature>
<keyword evidence="7" id="KW-1185">Reference proteome</keyword>
<keyword evidence="3" id="KW-0804">Transcription</keyword>
<reference evidence="7" key="1">
    <citation type="journal article" date="2019" name="Int. J. Syst. Evol. Microbiol.">
        <title>The Global Catalogue of Microorganisms (GCM) 10K type strain sequencing project: providing services to taxonomists for standard genome sequencing and annotation.</title>
        <authorList>
            <consortium name="The Broad Institute Genomics Platform"/>
            <consortium name="The Broad Institute Genome Sequencing Center for Infectious Disease"/>
            <person name="Wu L."/>
            <person name="Ma J."/>
        </authorList>
    </citation>
    <scope>NUCLEOTIDE SEQUENCE [LARGE SCALE GENOMIC DNA]</scope>
    <source>
        <strain evidence="7">JCM 10083</strain>
    </source>
</reference>
<evidence type="ECO:0000313" key="6">
    <source>
        <dbReference type="EMBL" id="MFC7602998.1"/>
    </source>
</evidence>
<dbReference type="PROSITE" id="PS50042">
    <property type="entry name" value="CNMP_BINDING_3"/>
    <property type="match status" value="1"/>
</dbReference>
<dbReference type="SUPFAM" id="SSF51206">
    <property type="entry name" value="cAMP-binding domain-like"/>
    <property type="match status" value="1"/>
</dbReference>
<keyword evidence="1" id="KW-0805">Transcription regulation</keyword>
<gene>
    <name evidence="6" type="ORF">ACFQVD_23105</name>
</gene>
<evidence type="ECO:0000313" key="7">
    <source>
        <dbReference type="Proteomes" id="UP001596514"/>
    </source>
</evidence>
<evidence type="ECO:0000256" key="2">
    <source>
        <dbReference type="ARBA" id="ARBA00023125"/>
    </source>
</evidence>
<dbReference type="EMBL" id="JBHTEE010000001">
    <property type="protein sequence ID" value="MFC7602998.1"/>
    <property type="molecule type" value="Genomic_DNA"/>
</dbReference>
<dbReference type="PRINTS" id="PR00103">
    <property type="entry name" value="CAMPKINASE"/>
</dbReference>
<dbReference type="Pfam" id="PF13545">
    <property type="entry name" value="HTH_Crp_2"/>
    <property type="match status" value="1"/>
</dbReference>
<proteinExistence type="predicted"/>
<name>A0ABW2T3X1_9ACTN</name>
<dbReference type="InterPro" id="IPR036388">
    <property type="entry name" value="WH-like_DNA-bd_sf"/>
</dbReference>
<comment type="caution">
    <text evidence="6">The sequence shown here is derived from an EMBL/GenBank/DDBJ whole genome shotgun (WGS) entry which is preliminary data.</text>
</comment>
<dbReference type="PANTHER" id="PTHR24567">
    <property type="entry name" value="CRP FAMILY TRANSCRIPTIONAL REGULATORY PROTEIN"/>
    <property type="match status" value="1"/>
</dbReference>
<protein>
    <submittedName>
        <fullName evidence="6">Crp/Fnr family transcriptional regulator</fullName>
    </submittedName>
</protein>
<evidence type="ECO:0000259" key="4">
    <source>
        <dbReference type="PROSITE" id="PS50042"/>
    </source>
</evidence>
<dbReference type="Proteomes" id="UP001596514">
    <property type="component" value="Unassembled WGS sequence"/>
</dbReference>
<dbReference type="Gene3D" id="1.10.10.10">
    <property type="entry name" value="Winged helix-like DNA-binding domain superfamily/Winged helix DNA-binding domain"/>
    <property type="match status" value="1"/>
</dbReference>